<evidence type="ECO:0000256" key="2">
    <source>
        <dbReference type="SAM" id="SignalP"/>
    </source>
</evidence>
<comment type="caution">
    <text evidence="3">The sequence shown here is derived from an EMBL/GenBank/DDBJ whole genome shotgun (WGS) entry which is preliminary data.</text>
</comment>
<dbReference type="InterPro" id="IPR006917">
    <property type="entry name" value="SOUL_heme-bd"/>
</dbReference>
<evidence type="ECO:0000313" key="3">
    <source>
        <dbReference type="EMBL" id="KAL2325978.1"/>
    </source>
</evidence>
<dbReference type="Proteomes" id="UP001603857">
    <property type="component" value="Unassembled WGS sequence"/>
</dbReference>
<dbReference type="AlphaFoldDB" id="A0ABD1LR22"/>
<dbReference type="Pfam" id="PF04832">
    <property type="entry name" value="SOUL"/>
    <property type="match status" value="1"/>
</dbReference>
<protein>
    <submittedName>
        <fullName evidence="3">Uncharacterized protein</fullName>
    </submittedName>
</protein>
<keyword evidence="4" id="KW-1185">Reference proteome</keyword>
<evidence type="ECO:0000256" key="1">
    <source>
        <dbReference type="ARBA" id="ARBA00009817"/>
    </source>
</evidence>
<dbReference type="InterPro" id="IPR011256">
    <property type="entry name" value="Reg_factor_effector_dom_sf"/>
</dbReference>
<dbReference type="SUPFAM" id="SSF55136">
    <property type="entry name" value="Probable bacterial effector-binding domain"/>
    <property type="match status" value="1"/>
</dbReference>
<feature type="chain" id="PRO_5044811331" evidence="2">
    <location>
        <begin position="27"/>
        <end position="186"/>
    </location>
</feature>
<proteinExistence type="inferred from homology"/>
<accession>A0ABD1LR22</accession>
<gene>
    <name evidence="3" type="ORF">Fmac_025036</name>
</gene>
<organism evidence="3 4">
    <name type="scientific">Flemingia macrophylla</name>
    <dbReference type="NCBI Taxonomy" id="520843"/>
    <lineage>
        <taxon>Eukaryota</taxon>
        <taxon>Viridiplantae</taxon>
        <taxon>Streptophyta</taxon>
        <taxon>Embryophyta</taxon>
        <taxon>Tracheophyta</taxon>
        <taxon>Spermatophyta</taxon>
        <taxon>Magnoliopsida</taxon>
        <taxon>eudicotyledons</taxon>
        <taxon>Gunneridae</taxon>
        <taxon>Pentapetalae</taxon>
        <taxon>rosids</taxon>
        <taxon>fabids</taxon>
        <taxon>Fabales</taxon>
        <taxon>Fabaceae</taxon>
        <taxon>Papilionoideae</taxon>
        <taxon>50 kb inversion clade</taxon>
        <taxon>NPAAA clade</taxon>
        <taxon>indigoferoid/millettioid clade</taxon>
        <taxon>Phaseoleae</taxon>
        <taxon>Flemingia</taxon>
    </lineage>
</organism>
<evidence type="ECO:0000313" key="4">
    <source>
        <dbReference type="Proteomes" id="UP001603857"/>
    </source>
</evidence>
<dbReference type="PANTHER" id="PTHR11220">
    <property type="entry name" value="HEME-BINDING PROTEIN-RELATED"/>
    <property type="match status" value="1"/>
</dbReference>
<comment type="similarity">
    <text evidence="1">Belongs to the HEBP family.</text>
</comment>
<dbReference type="Gene3D" id="3.20.80.10">
    <property type="entry name" value="Regulatory factor, effector binding domain"/>
    <property type="match status" value="1"/>
</dbReference>
<reference evidence="3 4" key="1">
    <citation type="submission" date="2024-08" db="EMBL/GenBank/DDBJ databases">
        <title>Insights into the chromosomal genome structure of Flemingia macrophylla.</title>
        <authorList>
            <person name="Ding Y."/>
            <person name="Zhao Y."/>
            <person name="Bi W."/>
            <person name="Wu M."/>
            <person name="Zhao G."/>
            <person name="Gong Y."/>
            <person name="Li W."/>
            <person name="Zhang P."/>
        </authorList>
    </citation>
    <scope>NUCLEOTIDE SEQUENCE [LARGE SCALE GENOMIC DNA]</scope>
    <source>
        <strain evidence="3">DYQJB</strain>
        <tissue evidence="3">Leaf</tissue>
    </source>
</reference>
<feature type="signal peptide" evidence="2">
    <location>
        <begin position="1"/>
        <end position="26"/>
    </location>
</feature>
<name>A0ABD1LR22_9FABA</name>
<sequence length="186" mass="21168">MAMAGMCTFQFPVLLTLLLVSLGVEGEIPQPCTERECPTYDVVLHGTDFELRRYNSSAWISSYPMLVSSIEDLKHAVSMRLYYYFMGQNSDRKEIKFTAPVLVEVDVTVRQFPGDITDQTVREQLAFLDATLTKMSLNVPQGYKVAQYFTSPSNVINEIWFGRLGQPHGYEEPLYPGHTRSIRVVN</sequence>
<keyword evidence="2" id="KW-0732">Signal</keyword>
<dbReference type="PANTHER" id="PTHR11220:SF25">
    <property type="entry name" value="F3F9.4"/>
    <property type="match status" value="1"/>
</dbReference>
<dbReference type="EMBL" id="JBGMDY010000008">
    <property type="protein sequence ID" value="KAL2325978.1"/>
    <property type="molecule type" value="Genomic_DNA"/>
</dbReference>